<comment type="subcellular location">
    <subcellularLocation>
        <location evidence="1">Nucleus</location>
    </subcellularLocation>
</comment>
<dbReference type="PROSITE" id="PS50048">
    <property type="entry name" value="ZN2_CY6_FUNGAL_2"/>
    <property type="match status" value="2"/>
</dbReference>
<dbReference type="Pfam" id="PF11951">
    <property type="entry name" value="Fungal_trans_2"/>
    <property type="match status" value="1"/>
</dbReference>
<keyword evidence="4" id="KW-0804">Transcription</keyword>
<dbReference type="GO" id="GO:0000981">
    <property type="term" value="F:DNA-binding transcription factor activity, RNA polymerase II-specific"/>
    <property type="evidence" value="ECO:0007669"/>
    <property type="project" value="InterPro"/>
</dbReference>
<dbReference type="GO" id="GO:0005634">
    <property type="term" value="C:nucleus"/>
    <property type="evidence" value="ECO:0007669"/>
    <property type="project" value="UniProtKB-SubCell"/>
</dbReference>
<dbReference type="EMBL" id="JAQIZZ010000008">
    <property type="protein sequence ID" value="KAJ5525880.1"/>
    <property type="molecule type" value="Genomic_DNA"/>
</dbReference>
<gene>
    <name evidence="7" type="ORF">N7494_012530</name>
</gene>
<dbReference type="SMART" id="SM00066">
    <property type="entry name" value="GAL4"/>
    <property type="match status" value="2"/>
</dbReference>
<dbReference type="PANTHER" id="PTHR37534">
    <property type="entry name" value="TRANSCRIPTIONAL ACTIVATOR PROTEIN UGA3"/>
    <property type="match status" value="1"/>
</dbReference>
<comment type="caution">
    <text evidence="7">The sequence shown here is derived from an EMBL/GenBank/DDBJ whole genome shotgun (WGS) entry which is preliminary data.</text>
</comment>
<proteinExistence type="predicted"/>
<keyword evidence="8" id="KW-1185">Reference proteome</keyword>
<dbReference type="GO" id="GO:0003677">
    <property type="term" value="F:DNA binding"/>
    <property type="evidence" value="ECO:0007669"/>
    <property type="project" value="UniProtKB-KW"/>
</dbReference>
<dbReference type="SUPFAM" id="SSF57701">
    <property type="entry name" value="Zn2/Cys6 DNA-binding domain"/>
    <property type="match status" value="2"/>
</dbReference>
<dbReference type="InterPro" id="IPR036864">
    <property type="entry name" value="Zn2-C6_fun-type_DNA-bd_sf"/>
</dbReference>
<dbReference type="InterPro" id="IPR021858">
    <property type="entry name" value="Fun_TF"/>
</dbReference>
<reference evidence="7 8" key="1">
    <citation type="journal article" date="2023" name="IMA Fungus">
        <title>Comparative genomic study of the Penicillium genus elucidates a diverse pangenome and 15 lateral gene transfer events.</title>
        <authorList>
            <person name="Petersen C."/>
            <person name="Sorensen T."/>
            <person name="Nielsen M.R."/>
            <person name="Sondergaard T.E."/>
            <person name="Sorensen J.L."/>
            <person name="Fitzpatrick D.A."/>
            <person name="Frisvad J.C."/>
            <person name="Nielsen K.L."/>
        </authorList>
    </citation>
    <scope>NUCLEOTIDE SEQUENCE [LARGE SCALE GENOMIC DNA]</scope>
    <source>
        <strain evidence="7 8">IBT 35679</strain>
    </source>
</reference>
<dbReference type="InterPro" id="IPR001138">
    <property type="entry name" value="Zn2Cys6_DnaBD"/>
</dbReference>
<evidence type="ECO:0000256" key="4">
    <source>
        <dbReference type="ARBA" id="ARBA00023163"/>
    </source>
</evidence>
<dbReference type="AlphaFoldDB" id="A0AAD6CLZ0"/>
<dbReference type="GO" id="GO:0008270">
    <property type="term" value="F:zinc ion binding"/>
    <property type="evidence" value="ECO:0007669"/>
    <property type="project" value="InterPro"/>
</dbReference>
<accession>A0AAD6CLZ0</accession>
<keyword evidence="3" id="KW-0238">DNA-binding</keyword>
<dbReference type="PANTHER" id="PTHR37534:SF46">
    <property type="entry name" value="ZN(II)2CYS6 TRANSCRIPTION FACTOR (EUROFUNG)"/>
    <property type="match status" value="1"/>
</dbReference>
<feature type="domain" description="Zn(2)-C6 fungal-type" evidence="6">
    <location>
        <begin position="7"/>
        <end position="36"/>
    </location>
</feature>
<evidence type="ECO:0000313" key="8">
    <source>
        <dbReference type="Proteomes" id="UP001220324"/>
    </source>
</evidence>
<protein>
    <submittedName>
        <fullName evidence="7">Fungal-specific transcription factor domain-containing protein</fullName>
    </submittedName>
</protein>
<dbReference type="PROSITE" id="PS00463">
    <property type="entry name" value="ZN2_CY6_FUNGAL_1"/>
    <property type="match status" value="1"/>
</dbReference>
<evidence type="ECO:0000256" key="1">
    <source>
        <dbReference type="ARBA" id="ARBA00004123"/>
    </source>
</evidence>
<feature type="domain" description="Zn(2)-C6 fungal-type" evidence="6">
    <location>
        <begin position="67"/>
        <end position="97"/>
    </location>
</feature>
<name>A0AAD6CLZ0_9EURO</name>
<dbReference type="Proteomes" id="UP001220324">
    <property type="component" value="Unassembled WGS sequence"/>
</dbReference>
<sequence length="325" mass="35184">MGRKSTACHNCRSIKALCTKQIPCARCKRLLLSCQYLDTGSSATKRPANPLLSAATTKTKHTKSQSGCLTCRQRRKKCDEKQPKCSDCDRLHLPCVRPGDQVHNLEDSSTGSDTPGPSDQFLALDAFGQWAIADAPRPATQGPDSFSGWLALIENESIAETITQGNLAGSTALVDYPGAAVGSDVVSGFIPFTALNELVGVSPDKVTSWAPVERHMLNHFLQSVSRALVMVDDKANPLMRVVVPLAMENSMVKHAMIALSSGHLARIYPDFQRDLCVYRSKALQELMCNLETKSSSLYAVVTTLLLTLTEVSIILPPLNHGATGF</sequence>
<dbReference type="CDD" id="cd00067">
    <property type="entry name" value="GAL4"/>
    <property type="match status" value="2"/>
</dbReference>
<evidence type="ECO:0000256" key="2">
    <source>
        <dbReference type="ARBA" id="ARBA00023015"/>
    </source>
</evidence>
<keyword evidence="5" id="KW-0539">Nucleus</keyword>
<dbReference type="Gene3D" id="4.10.240.10">
    <property type="entry name" value="Zn(2)-C6 fungal-type DNA-binding domain"/>
    <property type="match status" value="2"/>
</dbReference>
<dbReference type="Pfam" id="PF00172">
    <property type="entry name" value="Zn_clus"/>
    <property type="match status" value="2"/>
</dbReference>
<evidence type="ECO:0000313" key="7">
    <source>
        <dbReference type="EMBL" id="KAJ5525880.1"/>
    </source>
</evidence>
<evidence type="ECO:0000259" key="6">
    <source>
        <dbReference type="PROSITE" id="PS50048"/>
    </source>
</evidence>
<evidence type="ECO:0000256" key="3">
    <source>
        <dbReference type="ARBA" id="ARBA00023125"/>
    </source>
</evidence>
<evidence type="ECO:0000256" key="5">
    <source>
        <dbReference type="ARBA" id="ARBA00023242"/>
    </source>
</evidence>
<organism evidence="7 8">
    <name type="scientific">Penicillium frequentans</name>
    <dbReference type="NCBI Taxonomy" id="3151616"/>
    <lineage>
        <taxon>Eukaryota</taxon>
        <taxon>Fungi</taxon>
        <taxon>Dikarya</taxon>
        <taxon>Ascomycota</taxon>
        <taxon>Pezizomycotina</taxon>
        <taxon>Eurotiomycetes</taxon>
        <taxon>Eurotiomycetidae</taxon>
        <taxon>Eurotiales</taxon>
        <taxon>Aspergillaceae</taxon>
        <taxon>Penicillium</taxon>
    </lineage>
</organism>
<keyword evidence="2" id="KW-0805">Transcription regulation</keyword>